<name>A0ABU5QBY2_9BACT</name>
<evidence type="ECO:0000256" key="6">
    <source>
        <dbReference type="SAM" id="SignalP"/>
    </source>
</evidence>
<accession>A0ABU5QBY2</accession>
<comment type="pathway">
    <text evidence="1">Glycan metabolism; L-arabinan degradation.</text>
</comment>
<dbReference type="PANTHER" id="PTHR43301:SF3">
    <property type="entry name" value="ARABINAN ENDO-1,5-ALPHA-L-ARABINOSIDASE A-RELATED"/>
    <property type="match status" value="1"/>
</dbReference>
<dbReference type="Pfam" id="PF04616">
    <property type="entry name" value="Glyco_hydro_43"/>
    <property type="match status" value="1"/>
</dbReference>
<keyword evidence="3 5" id="KW-0378">Hydrolase</keyword>
<comment type="similarity">
    <text evidence="2 5">Belongs to the glycosyl hydrolase 43 family.</text>
</comment>
<dbReference type="InterPro" id="IPR006710">
    <property type="entry name" value="Glyco_hydro_43"/>
</dbReference>
<keyword evidence="6" id="KW-0732">Signal</keyword>
<dbReference type="EMBL" id="JAYFUM010000017">
    <property type="protein sequence ID" value="MEA5140361.1"/>
    <property type="molecule type" value="Genomic_DNA"/>
</dbReference>
<evidence type="ECO:0000256" key="4">
    <source>
        <dbReference type="ARBA" id="ARBA00023295"/>
    </source>
</evidence>
<dbReference type="InterPro" id="IPR050727">
    <property type="entry name" value="GH43_arabinanases"/>
</dbReference>
<evidence type="ECO:0000256" key="1">
    <source>
        <dbReference type="ARBA" id="ARBA00004834"/>
    </source>
</evidence>
<evidence type="ECO:0000313" key="8">
    <source>
        <dbReference type="Proteomes" id="UP001302949"/>
    </source>
</evidence>
<organism evidence="7 8">
    <name type="scientific">Arcicella rigui</name>
    <dbReference type="NCBI Taxonomy" id="797020"/>
    <lineage>
        <taxon>Bacteria</taxon>
        <taxon>Pseudomonadati</taxon>
        <taxon>Bacteroidota</taxon>
        <taxon>Cytophagia</taxon>
        <taxon>Cytophagales</taxon>
        <taxon>Flectobacillaceae</taxon>
        <taxon>Arcicella</taxon>
    </lineage>
</organism>
<dbReference type="Proteomes" id="UP001302949">
    <property type="component" value="Unassembled WGS sequence"/>
</dbReference>
<proteinExistence type="inferred from homology"/>
<sequence length="310" mass="35647">MKKYFVLFLLLCVVHFGQAQDKVFLFSYFVDNGQDGLHFASSTDGITWKALKGGDSFLKPNVGKDKLMRDPCIIQGKDGVFRMVWTSGWNDRIIGYASSTDLINWSEQEAIPVMEHEPTAKNAWAPEVFYDDKTKNYLIFWATTIPGRHSDVAESEREKGLNHRIYYTKTPDFKTFSETKMFFNPTFSAIDATILKDGKWYYMFVKNENPKPAEKNIRITRSKKAEGPFPIEVSAPITGNYWAEGPTSIKIGEYTYVYFDKYIDHKYGAVRSKDFKTWEDVSDQVSFPKGLRHGTVLEVSKSIYDKLLAE</sequence>
<dbReference type="InterPro" id="IPR023296">
    <property type="entry name" value="Glyco_hydro_beta-prop_sf"/>
</dbReference>
<dbReference type="SUPFAM" id="SSF75005">
    <property type="entry name" value="Arabinanase/levansucrase/invertase"/>
    <property type="match status" value="1"/>
</dbReference>
<feature type="chain" id="PRO_5045057564" evidence="6">
    <location>
        <begin position="20"/>
        <end position="310"/>
    </location>
</feature>
<protein>
    <submittedName>
        <fullName evidence="7">Glycoside hydrolase family 43 protein</fullName>
    </submittedName>
</protein>
<dbReference type="Gene3D" id="2.115.10.20">
    <property type="entry name" value="Glycosyl hydrolase domain, family 43"/>
    <property type="match status" value="1"/>
</dbReference>
<reference evidence="7 8" key="1">
    <citation type="submission" date="2023-12" db="EMBL/GenBank/DDBJ databases">
        <title>Novel species of the genus Arcicella isolated from rivers.</title>
        <authorList>
            <person name="Lu H."/>
        </authorList>
    </citation>
    <scope>NUCLEOTIDE SEQUENCE [LARGE SCALE GENOMIC DNA]</scope>
    <source>
        <strain evidence="7 8">KCTC 23307</strain>
    </source>
</reference>
<dbReference type="PANTHER" id="PTHR43301">
    <property type="entry name" value="ARABINAN ENDO-1,5-ALPHA-L-ARABINOSIDASE"/>
    <property type="match status" value="1"/>
</dbReference>
<comment type="caution">
    <text evidence="7">The sequence shown here is derived from an EMBL/GenBank/DDBJ whole genome shotgun (WGS) entry which is preliminary data.</text>
</comment>
<evidence type="ECO:0000256" key="3">
    <source>
        <dbReference type="ARBA" id="ARBA00022801"/>
    </source>
</evidence>
<dbReference type="RefSeq" id="WP_323297516.1">
    <property type="nucleotide sequence ID" value="NZ_JAYFUM010000017.1"/>
</dbReference>
<keyword evidence="8" id="KW-1185">Reference proteome</keyword>
<feature type="signal peptide" evidence="6">
    <location>
        <begin position="1"/>
        <end position="19"/>
    </location>
</feature>
<gene>
    <name evidence="7" type="ORF">VB248_14510</name>
</gene>
<keyword evidence="4 5" id="KW-0326">Glycosidase</keyword>
<dbReference type="GO" id="GO:0016787">
    <property type="term" value="F:hydrolase activity"/>
    <property type="evidence" value="ECO:0007669"/>
    <property type="project" value="UniProtKB-KW"/>
</dbReference>
<evidence type="ECO:0000313" key="7">
    <source>
        <dbReference type="EMBL" id="MEA5140361.1"/>
    </source>
</evidence>
<dbReference type="CDD" id="cd08983">
    <property type="entry name" value="GH43_Bt3655-like"/>
    <property type="match status" value="1"/>
</dbReference>
<evidence type="ECO:0000256" key="5">
    <source>
        <dbReference type="RuleBase" id="RU361187"/>
    </source>
</evidence>
<evidence type="ECO:0000256" key="2">
    <source>
        <dbReference type="ARBA" id="ARBA00009865"/>
    </source>
</evidence>